<evidence type="ECO:0000256" key="5">
    <source>
        <dbReference type="ARBA" id="ARBA00023163"/>
    </source>
</evidence>
<feature type="domain" description="HTH lysR-type" evidence="6">
    <location>
        <begin position="1"/>
        <end position="58"/>
    </location>
</feature>
<dbReference type="CDD" id="cd05466">
    <property type="entry name" value="PBP2_LTTR_substrate"/>
    <property type="match status" value="1"/>
</dbReference>
<name>A0AA46PH24_9NOCA</name>
<evidence type="ECO:0000256" key="4">
    <source>
        <dbReference type="ARBA" id="ARBA00023159"/>
    </source>
</evidence>
<dbReference type="PANTHER" id="PTHR30346">
    <property type="entry name" value="TRANSCRIPTIONAL DUAL REGULATOR HCAR-RELATED"/>
    <property type="match status" value="1"/>
</dbReference>
<dbReference type="KEGG" id="rav:AAT18_02245"/>
<evidence type="ECO:0000259" key="6">
    <source>
        <dbReference type="PROSITE" id="PS50931"/>
    </source>
</evidence>
<reference evidence="7" key="1">
    <citation type="submission" date="2022-09" db="EMBL/GenBank/DDBJ databases">
        <title>The genome sequence of Rhodococcus aetherivorans N1.</title>
        <authorList>
            <person name="Jiang W."/>
        </authorList>
    </citation>
    <scope>NUCLEOTIDE SEQUENCE</scope>
    <source>
        <strain evidence="7">N1</strain>
    </source>
</reference>
<dbReference type="InterPro" id="IPR036388">
    <property type="entry name" value="WH-like_DNA-bd_sf"/>
</dbReference>
<comment type="similarity">
    <text evidence="1">Belongs to the LysR transcriptional regulatory family.</text>
</comment>
<gene>
    <name evidence="7" type="ORF">OCS65_27020</name>
</gene>
<dbReference type="EMBL" id="CP106982">
    <property type="protein sequence ID" value="UYF94029.1"/>
    <property type="molecule type" value="Genomic_DNA"/>
</dbReference>
<dbReference type="SUPFAM" id="SSF46785">
    <property type="entry name" value="Winged helix' DNA-binding domain"/>
    <property type="match status" value="1"/>
</dbReference>
<dbReference type="GO" id="GO:0032993">
    <property type="term" value="C:protein-DNA complex"/>
    <property type="evidence" value="ECO:0007669"/>
    <property type="project" value="TreeGrafter"/>
</dbReference>
<evidence type="ECO:0000256" key="3">
    <source>
        <dbReference type="ARBA" id="ARBA00023125"/>
    </source>
</evidence>
<dbReference type="PROSITE" id="PS50931">
    <property type="entry name" value="HTH_LYSR"/>
    <property type="match status" value="1"/>
</dbReference>
<protein>
    <submittedName>
        <fullName evidence="7">LysR family transcriptional regulator</fullName>
    </submittedName>
</protein>
<proteinExistence type="inferred from homology"/>
<dbReference type="GO" id="GO:0003677">
    <property type="term" value="F:DNA binding"/>
    <property type="evidence" value="ECO:0007669"/>
    <property type="project" value="UniProtKB-KW"/>
</dbReference>
<dbReference type="SUPFAM" id="SSF53850">
    <property type="entry name" value="Periplasmic binding protein-like II"/>
    <property type="match status" value="1"/>
</dbReference>
<organism evidence="7 8">
    <name type="scientific">Rhodococcus aetherivorans</name>
    <dbReference type="NCBI Taxonomy" id="191292"/>
    <lineage>
        <taxon>Bacteria</taxon>
        <taxon>Bacillati</taxon>
        <taxon>Actinomycetota</taxon>
        <taxon>Actinomycetes</taxon>
        <taxon>Mycobacteriales</taxon>
        <taxon>Nocardiaceae</taxon>
        <taxon>Rhodococcus</taxon>
    </lineage>
</organism>
<dbReference type="AlphaFoldDB" id="A0AA46PH24"/>
<sequence length="295" mass="31829">MDARQLRYFLSVVDHGGMTRAAEALYIAQPSLSQAIRALERELDVELFHRLGRGLELSAAGRALVGPARQVLGGVLETSDAVRRIQQLEEGRLDVAVTSDLAVEPLADFIRVFRDLHPGVWINVLRASDSDEAVELVKRATCEIALCSLPVRVATGTQALPLGQHMLVLAVPPGHRLACHDLVPLSELEEVDLVAGPLGDVVRDLLEEACRTAHVQARVAVEIGMLPVHPRLVASGAGAAILPPAQAREAADLGAHLCRIDPPMVQKFGFVHRNDSLDAASQAFMMIARRFVGQS</sequence>
<dbReference type="InterPro" id="IPR036390">
    <property type="entry name" value="WH_DNA-bd_sf"/>
</dbReference>
<evidence type="ECO:0000313" key="7">
    <source>
        <dbReference type="EMBL" id="UYF94029.1"/>
    </source>
</evidence>
<dbReference type="PRINTS" id="PR00039">
    <property type="entry name" value="HTHLYSR"/>
</dbReference>
<dbReference type="Gene3D" id="1.10.10.10">
    <property type="entry name" value="Winged helix-like DNA-binding domain superfamily/Winged helix DNA-binding domain"/>
    <property type="match status" value="1"/>
</dbReference>
<accession>A0AA46PH24</accession>
<dbReference type="Pfam" id="PF00126">
    <property type="entry name" value="HTH_1"/>
    <property type="match status" value="1"/>
</dbReference>
<dbReference type="Proteomes" id="UP001163947">
    <property type="component" value="Chromosome"/>
</dbReference>
<dbReference type="RefSeq" id="WP_065923140.1">
    <property type="nucleotide sequence ID" value="NZ_CP011341.1"/>
</dbReference>
<dbReference type="InterPro" id="IPR005119">
    <property type="entry name" value="LysR_subst-bd"/>
</dbReference>
<keyword evidence="4" id="KW-0010">Activator</keyword>
<dbReference type="GeneID" id="83624150"/>
<dbReference type="InterPro" id="IPR000847">
    <property type="entry name" value="LysR_HTH_N"/>
</dbReference>
<keyword evidence="5" id="KW-0804">Transcription</keyword>
<evidence type="ECO:0000256" key="2">
    <source>
        <dbReference type="ARBA" id="ARBA00023015"/>
    </source>
</evidence>
<evidence type="ECO:0000256" key="1">
    <source>
        <dbReference type="ARBA" id="ARBA00009437"/>
    </source>
</evidence>
<keyword evidence="3" id="KW-0238">DNA-binding</keyword>
<keyword evidence="2" id="KW-0805">Transcription regulation</keyword>
<dbReference type="Gene3D" id="3.40.190.290">
    <property type="match status" value="1"/>
</dbReference>
<dbReference type="GO" id="GO:0003700">
    <property type="term" value="F:DNA-binding transcription factor activity"/>
    <property type="evidence" value="ECO:0007669"/>
    <property type="project" value="InterPro"/>
</dbReference>
<evidence type="ECO:0000313" key="8">
    <source>
        <dbReference type="Proteomes" id="UP001163947"/>
    </source>
</evidence>
<dbReference type="FunFam" id="1.10.10.10:FF:000001">
    <property type="entry name" value="LysR family transcriptional regulator"/>
    <property type="match status" value="1"/>
</dbReference>
<dbReference type="PANTHER" id="PTHR30346:SF29">
    <property type="entry name" value="LYSR SUBSTRATE-BINDING"/>
    <property type="match status" value="1"/>
</dbReference>
<dbReference type="Pfam" id="PF03466">
    <property type="entry name" value="LysR_substrate"/>
    <property type="match status" value="1"/>
</dbReference>